<evidence type="ECO:0000256" key="8">
    <source>
        <dbReference type="ARBA" id="ARBA00023163"/>
    </source>
</evidence>
<feature type="compositionally biased region" description="Polar residues" evidence="10">
    <location>
        <begin position="237"/>
        <end position="252"/>
    </location>
</feature>
<keyword evidence="8" id="KW-0804">Transcription</keyword>
<feature type="region of interest" description="Disordered" evidence="10">
    <location>
        <begin position="528"/>
        <end position="549"/>
    </location>
</feature>
<feature type="region of interest" description="Disordered" evidence="10">
    <location>
        <begin position="456"/>
        <end position="495"/>
    </location>
</feature>
<comment type="subcellular location">
    <subcellularLocation>
        <location evidence="1">Nucleus</location>
    </subcellularLocation>
</comment>
<evidence type="ECO:0000256" key="10">
    <source>
        <dbReference type="SAM" id="MobiDB-lite"/>
    </source>
</evidence>
<dbReference type="PANTHER" id="PTHR10816">
    <property type="entry name" value="MYELIN TRANSCRIPTION FACTOR 1-RELATED"/>
    <property type="match status" value="1"/>
</dbReference>
<dbReference type="GO" id="GO:0007399">
    <property type="term" value="P:nervous system development"/>
    <property type="evidence" value="ECO:0007669"/>
    <property type="project" value="UniProtKB-KW"/>
</dbReference>
<keyword evidence="6" id="KW-0862">Zinc</keyword>
<feature type="compositionally biased region" description="Low complexity" evidence="10">
    <location>
        <begin position="627"/>
        <end position="636"/>
    </location>
</feature>
<feature type="region of interest" description="Disordered" evidence="10">
    <location>
        <begin position="138"/>
        <end position="256"/>
    </location>
</feature>
<feature type="compositionally biased region" description="Low complexity" evidence="10">
    <location>
        <begin position="179"/>
        <end position="190"/>
    </location>
</feature>
<evidence type="ECO:0008006" key="13">
    <source>
        <dbReference type="Google" id="ProtNLM"/>
    </source>
</evidence>
<accession>A0A443REL1</accession>
<dbReference type="PROSITE" id="PS51802">
    <property type="entry name" value="ZF_CCHHC"/>
    <property type="match status" value="1"/>
</dbReference>
<feature type="compositionally biased region" description="Polar residues" evidence="10">
    <location>
        <begin position="466"/>
        <end position="485"/>
    </location>
</feature>
<feature type="compositionally biased region" description="Polar residues" evidence="10">
    <location>
        <begin position="407"/>
        <end position="420"/>
    </location>
</feature>
<dbReference type="InterPro" id="IPR002515">
    <property type="entry name" value="Znf_C2H2C"/>
</dbReference>
<feature type="compositionally biased region" description="Low complexity" evidence="10">
    <location>
        <begin position="141"/>
        <end position="152"/>
    </location>
</feature>
<evidence type="ECO:0000256" key="6">
    <source>
        <dbReference type="ARBA" id="ARBA00022833"/>
    </source>
</evidence>
<feature type="compositionally biased region" description="Basic and acidic residues" evidence="10">
    <location>
        <begin position="396"/>
        <end position="406"/>
    </location>
</feature>
<feature type="non-terminal residue" evidence="11">
    <location>
        <position position="1"/>
    </location>
</feature>
<organism evidence="11 12">
    <name type="scientific">Dinothrombium tinctorium</name>
    <dbReference type="NCBI Taxonomy" id="1965070"/>
    <lineage>
        <taxon>Eukaryota</taxon>
        <taxon>Metazoa</taxon>
        <taxon>Ecdysozoa</taxon>
        <taxon>Arthropoda</taxon>
        <taxon>Chelicerata</taxon>
        <taxon>Arachnida</taxon>
        <taxon>Acari</taxon>
        <taxon>Acariformes</taxon>
        <taxon>Trombidiformes</taxon>
        <taxon>Prostigmata</taxon>
        <taxon>Anystina</taxon>
        <taxon>Parasitengona</taxon>
        <taxon>Trombidioidea</taxon>
        <taxon>Trombidiidae</taxon>
        <taxon>Dinothrombium</taxon>
    </lineage>
</organism>
<feature type="compositionally biased region" description="Polar residues" evidence="10">
    <location>
        <begin position="86"/>
        <end position="105"/>
    </location>
</feature>
<dbReference type="OrthoDB" id="6433585at2759"/>
<comment type="caution">
    <text evidence="11">The sequence shown here is derived from an EMBL/GenBank/DDBJ whole genome shotgun (WGS) entry which is preliminary data.</text>
</comment>
<evidence type="ECO:0000256" key="2">
    <source>
        <dbReference type="ARBA" id="ARBA00010194"/>
    </source>
</evidence>
<evidence type="ECO:0000256" key="1">
    <source>
        <dbReference type="ARBA" id="ARBA00004123"/>
    </source>
</evidence>
<dbReference type="Gene3D" id="4.10.320.30">
    <property type="match status" value="1"/>
</dbReference>
<dbReference type="AlphaFoldDB" id="A0A443REL1"/>
<feature type="compositionally biased region" description="Polar residues" evidence="10">
    <location>
        <begin position="692"/>
        <end position="701"/>
    </location>
</feature>
<evidence type="ECO:0000256" key="5">
    <source>
        <dbReference type="ARBA" id="ARBA00022771"/>
    </source>
</evidence>
<gene>
    <name evidence="11" type="ORF">B4U79_18961</name>
</gene>
<keyword evidence="5" id="KW-0863">Zinc-finger</keyword>
<proteinExistence type="inferred from homology"/>
<dbReference type="Proteomes" id="UP000285301">
    <property type="component" value="Unassembled WGS sequence"/>
</dbReference>
<feature type="compositionally biased region" description="Basic and acidic residues" evidence="10">
    <location>
        <begin position="201"/>
        <end position="231"/>
    </location>
</feature>
<comment type="similarity">
    <text evidence="2">Belongs to the MYT1 family.</text>
</comment>
<dbReference type="GO" id="GO:0008270">
    <property type="term" value="F:zinc ion binding"/>
    <property type="evidence" value="ECO:0007669"/>
    <property type="project" value="UniProtKB-KW"/>
</dbReference>
<evidence type="ECO:0000256" key="4">
    <source>
        <dbReference type="ARBA" id="ARBA00022737"/>
    </source>
</evidence>
<feature type="compositionally biased region" description="Basic and acidic residues" evidence="10">
    <location>
        <begin position="613"/>
        <end position="622"/>
    </location>
</feature>
<dbReference type="EMBL" id="NCKU01000906">
    <property type="protein sequence ID" value="RWS13704.1"/>
    <property type="molecule type" value="Genomic_DNA"/>
</dbReference>
<feature type="region of interest" description="Disordered" evidence="10">
    <location>
        <begin position="357"/>
        <end position="424"/>
    </location>
</feature>
<feature type="region of interest" description="Disordered" evidence="10">
    <location>
        <begin position="611"/>
        <end position="701"/>
    </location>
</feature>
<dbReference type="PANTHER" id="PTHR10816:SF15">
    <property type="entry name" value="MYELIN TRANSCRIPTION FACTOR 1-LIKE PROTEIN"/>
    <property type="match status" value="1"/>
</dbReference>
<feature type="compositionally biased region" description="Low complexity" evidence="10">
    <location>
        <begin position="357"/>
        <end position="367"/>
    </location>
</feature>
<keyword evidence="12" id="KW-1185">Reference proteome</keyword>
<dbReference type="GO" id="GO:0006355">
    <property type="term" value="P:regulation of DNA-templated transcription"/>
    <property type="evidence" value="ECO:0007669"/>
    <property type="project" value="InterPro"/>
</dbReference>
<evidence type="ECO:0000313" key="12">
    <source>
        <dbReference type="Proteomes" id="UP000285301"/>
    </source>
</evidence>
<protein>
    <recommendedName>
        <fullName evidence="13">Myelin transcription factor 1-like protein</fullName>
    </recommendedName>
</protein>
<evidence type="ECO:0000256" key="7">
    <source>
        <dbReference type="ARBA" id="ARBA00023015"/>
    </source>
</evidence>
<evidence type="ECO:0000313" key="11">
    <source>
        <dbReference type="EMBL" id="RWS13704.1"/>
    </source>
</evidence>
<dbReference type="FunFam" id="4.10.320.30:FF:000001">
    <property type="entry name" value="Myelin transcription factor 1-like, a"/>
    <property type="match status" value="1"/>
</dbReference>
<keyword evidence="4" id="KW-0677">Repeat</keyword>
<feature type="compositionally biased region" description="Polar residues" evidence="10">
    <location>
        <begin position="299"/>
        <end position="311"/>
    </location>
</feature>
<dbReference type="InterPro" id="IPR036060">
    <property type="entry name" value="Znf_C2H2C_sf"/>
</dbReference>
<feature type="region of interest" description="Disordered" evidence="10">
    <location>
        <begin position="296"/>
        <end position="318"/>
    </location>
</feature>
<keyword evidence="3" id="KW-0479">Metal-binding</keyword>
<sequence length="701" mass="75438">ALFPYSVHVTILILYINHYRSAETVSISERKKADISIATLNWYGKSGSSEISKSFKCTQVCNANKESCAILDDHLAELENKRSTRTSKGPSHLQAGSPSLESSVSCPTRGCDGSGHVNGKFTRHRTVAGCPLAARRKRKIVSGQVSSAGSSGEAMPRRSALAASSSNDCKQTRSRSSSKESSVTLSSLRSSKGEQSTASTKESDSCGKMKDSGEGGDGAKDEMKIENKEMSSDDETMTSVEATVSNDGNDSSSKPEIRIEHEEAFEKDRYTFHSIAPELEDEDTKRIQEAEAALRSLSGEFSTNESQTNPFFSEDCEESDKPMFENLFEKKHSGENCSDYQHKAESSWKDVVTLSASSSSCGSLSDRSPIRSPLQSPPVTPNASKEDCFSNQSEPKSQDAGEEKSFESCSPVPSSENTFPVPSPVEVATNVTINTTCDMKATSDAKAVANYDLTTANLKEEPECGSNESMSPITSGKRSDSSSNPIAPLESSKDFDARIINVSGVNDETKASSSSSLPHSKQFTSFSPYVKQESGSALPKSDCMQETARPPTVASSFTCQVKSESEVKGEQQFFDCKYQQRESSSCIADTTKEPLSQSNLNLTSIRIASSASDAERTQRLGETHCYVSSSPAVSSSTTLQQYPDEESMTSASSISYPASPQTGSNMSALSSPPCDRRRFSTPDLSMGKASPLDTSSNLDTP</sequence>
<dbReference type="GO" id="GO:0005634">
    <property type="term" value="C:nucleus"/>
    <property type="evidence" value="ECO:0007669"/>
    <property type="project" value="UniProtKB-SubCell"/>
</dbReference>
<evidence type="ECO:0000256" key="9">
    <source>
        <dbReference type="ARBA" id="ARBA00023242"/>
    </source>
</evidence>
<feature type="region of interest" description="Disordered" evidence="10">
    <location>
        <begin position="81"/>
        <end position="105"/>
    </location>
</feature>
<reference evidence="11 12" key="1">
    <citation type="journal article" date="2018" name="Gigascience">
        <title>Genomes of trombidid mites reveal novel predicted allergens and laterally-transferred genes associated with secondary metabolism.</title>
        <authorList>
            <person name="Dong X."/>
            <person name="Chaisiri K."/>
            <person name="Xia D."/>
            <person name="Armstrong S.D."/>
            <person name="Fang Y."/>
            <person name="Donnelly M.J."/>
            <person name="Kadowaki T."/>
            <person name="McGarry J.W."/>
            <person name="Darby A.C."/>
            <person name="Makepeace B.L."/>
        </authorList>
    </citation>
    <scope>NUCLEOTIDE SEQUENCE [LARGE SCALE GENOMIC DNA]</scope>
    <source>
        <strain evidence="11">UoL-WK</strain>
    </source>
</reference>
<name>A0A443REL1_9ACAR</name>
<keyword evidence="9" id="KW-0539">Nucleus</keyword>
<dbReference type="SUPFAM" id="SSF103637">
    <property type="entry name" value="CCHHC domain"/>
    <property type="match status" value="1"/>
</dbReference>
<feature type="compositionally biased region" description="Polar residues" evidence="10">
    <location>
        <begin position="648"/>
        <end position="670"/>
    </location>
</feature>
<dbReference type="Pfam" id="PF01530">
    <property type="entry name" value="zf-C2HC"/>
    <property type="match status" value="1"/>
</dbReference>
<keyword evidence="7" id="KW-0805">Transcription regulation</keyword>
<evidence type="ECO:0000256" key="3">
    <source>
        <dbReference type="ARBA" id="ARBA00022723"/>
    </source>
</evidence>